<dbReference type="InterPro" id="IPR018129">
    <property type="entry name" value="PEP_COase_Lys_AS"/>
</dbReference>
<comment type="catalytic activity">
    <reaction evidence="6">
        <text>oxaloacetate + phosphate = phosphoenolpyruvate + hydrogencarbonate</text>
        <dbReference type="Rhea" id="RHEA:28370"/>
        <dbReference type="ChEBI" id="CHEBI:16452"/>
        <dbReference type="ChEBI" id="CHEBI:17544"/>
        <dbReference type="ChEBI" id="CHEBI:43474"/>
        <dbReference type="ChEBI" id="CHEBI:58702"/>
        <dbReference type="EC" id="4.1.1.31"/>
    </reaction>
</comment>
<dbReference type="RefSeq" id="WP_267622296.1">
    <property type="nucleotide sequence ID" value="NZ_JAODIW010000006.1"/>
</dbReference>
<evidence type="ECO:0000313" key="7">
    <source>
        <dbReference type="EMBL" id="MFC4357405.1"/>
    </source>
</evidence>
<dbReference type="GO" id="GO:0015977">
    <property type="term" value="P:carbon fixation"/>
    <property type="evidence" value="ECO:0007669"/>
    <property type="project" value="UniProtKB-KW"/>
</dbReference>
<accession>A0ABD5P968</accession>
<dbReference type="PANTHER" id="PTHR30523">
    <property type="entry name" value="PHOSPHOENOLPYRUVATE CARBOXYLASE"/>
    <property type="match status" value="1"/>
</dbReference>
<protein>
    <recommendedName>
        <fullName evidence="2">phosphoenolpyruvate carboxylase</fullName>
        <ecNumber evidence="2">4.1.1.31</ecNumber>
    </recommendedName>
</protein>
<evidence type="ECO:0000313" key="8">
    <source>
        <dbReference type="Proteomes" id="UP001595921"/>
    </source>
</evidence>
<organism evidence="7 8">
    <name type="scientific">Halobium salinum</name>
    <dbReference type="NCBI Taxonomy" id="1364940"/>
    <lineage>
        <taxon>Archaea</taxon>
        <taxon>Methanobacteriati</taxon>
        <taxon>Methanobacteriota</taxon>
        <taxon>Stenosarchaea group</taxon>
        <taxon>Halobacteria</taxon>
        <taxon>Halobacteriales</taxon>
        <taxon>Haloferacaceae</taxon>
        <taxon>Halobium</taxon>
    </lineage>
</organism>
<dbReference type="Pfam" id="PF00311">
    <property type="entry name" value="PEPcase"/>
    <property type="match status" value="1"/>
</dbReference>
<dbReference type="InterPro" id="IPR021135">
    <property type="entry name" value="PEP_COase"/>
</dbReference>
<proteinExistence type="inferred from homology"/>
<dbReference type="GO" id="GO:0008964">
    <property type="term" value="F:phosphoenolpyruvate carboxylase activity"/>
    <property type="evidence" value="ECO:0007669"/>
    <property type="project" value="UniProtKB-EC"/>
</dbReference>
<evidence type="ECO:0000256" key="5">
    <source>
        <dbReference type="ARBA" id="ARBA00023300"/>
    </source>
</evidence>
<dbReference type="InterPro" id="IPR022805">
    <property type="entry name" value="PEP_COase_bac/pln-type"/>
</dbReference>
<dbReference type="Gene3D" id="1.20.1440.90">
    <property type="entry name" value="Phosphoenolpyruvate/pyruvate domain"/>
    <property type="match status" value="1"/>
</dbReference>
<comment type="caution">
    <text evidence="7">The sequence shown here is derived from an EMBL/GenBank/DDBJ whole genome shotgun (WGS) entry which is preliminary data.</text>
</comment>
<evidence type="ECO:0000256" key="4">
    <source>
        <dbReference type="ARBA" id="ARBA00023239"/>
    </source>
</evidence>
<dbReference type="NCBIfam" id="NF000584">
    <property type="entry name" value="PRK00009.1"/>
    <property type="match status" value="1"/>
</dbReference>
<dbReference type="EC" id="4.1.1.31" evidence="2"/>
<evidence type="ECO:0000256" key="6">
    <source>
        <dbReference type="ARBA" id="ARBA00048995"/>
    </source>
</evidence>
<dbReference type="PROSITE" id="PS00781">
    <property type="entry name" value="PEPCASE_1"/>
    <property type="match status" value="1"/>
</dbReference>
<dbReference type="SUPFAM" id="SSF51621">
    <property type="entry name" value="Phosphoenolpyruvate/pyruvate domain"/>
    <property type="match status" value="1"/>
</dbReference>
<dbReference type="AlphaFoldDB" id="A0ABD5P968"/>
<evidence type="ECO:0000256" key="3">
    <source>
        <dbReference type="ARBA" id="ARBA00022842"/>
    </source>
</evidence>
<reference evidence="7 8" key="1">
    <citation type="journal article" date="2019" name="Int. J. Syst. Evol. Microbiol.">
        <title>The Global Catalogue of Microorganisms (GCM) 10K type strain sequencing project: providing services to taxonomists for standard genome sequencing and annotation.</title>
        <authorList>
            <consortium name="The Broad Institute Genomics Platform"/>
            <consortium name="The Broad Institute Genome Sequencing Center for Infectious Disease"/>
            <person name="Wu L."/>
            <person name="Ma J."/>
        </authorList>
    </citation>
    <scope>NUCLEOTIDE SEQUENCE [LARGE SCALE GENOMIC DNA]</scope>
    <source>
        <strain evidence="7 8">CGMCC 1.12553</strain>
    </source>
</reference>
<gene>
    <name evidence="7" type="primary">ppc</name>
    <name evidence="7" type="ORF">ACFO0N_05505</name>
</gene>
<dbReference type="InterPro" id="IPR015813">
    <property type="entry name" value="Pyrv/PenolPyrv_kinase-like_dom"/>
</dbReference>
<name>A0ABD5P968_9EURY</name>
<keyword evidence="3" id="KW-0460">Magnesium</keyword>
<keyword evidence="5" id="KW-0120">Carbon dioxide fixation</keyword>
<dbReference type="Proteomes" id="UP001595921">
    <property type="component" value="Unassembled WGS sequence"/>
</dbReference>
<comment type="similarity">
    <text evidence="1">Belongs to the PEPCase type 1 family.</text>
</comment>
<dbReference type="EMBL" id="JBHSDS010000003">
    <property type="protein sequence ID" value="MFC4357405.1"/>
    <property type="molecule type" value="Genomic_DNA"/>
</dbReference>
<dbReference type="HAMAP" id="MF_00595">
    <property type="entry name" value="PEPcase_type1"/>
    <property type="match status" value="1"/>
</dbReference>
<evidence type="ECO:0000256" key="1">
    <source>
        <dbReference type="ARBA" id="ARBA00008346"/>
    </source>
</evidence>
<dbReference type="PANTHER" id="PTHR30523:SF6">
    <property type="entry name" value="PHOSPHOENOLPYRUVATE CARBOXYLASE"/>
    <property type="match status" value="1"/>
</dbReference>
<sequence length="915" mass="102988">MQLHNRTVRQDVRELGALLGDVLEEQTSTADFETVEELRTAAIAYREGSAPSRDPLHEVLDGLDPDDETVVARAFTSYFELINLAEERERVRAVRRASQEGTLADSLDKTVADLAGEGVGDDEDADSLPPEREDGHVDAEVVQQLLDDTLVEPTFTAHPTEARRKTVKAKLRSIAEHVETLDERRLTDRESGHVWDAVDAEVTSLWQTPQVRNRRPEPQDEARNVQWYLENTLFDVVGEVYKELEEIVAEEYPEVDVPKLFEFRSWAGSDRDGNPYVTPEVTDDTLARQRSVVLEKYRTALKRLSGVLSQDGERLDVGDAFEDSLAADRDRLPAVAESAAERYPDEPYRQKLKLMRERVERVEDVRPGGYADHGELIDDLEALASSLRGNGAGNVVDTYLSPLIRQVDTFGFALASLDLRDHQENHTLAIAEALEGEDVDYRAMDEAERVDFLTEAILQDEPVFDIEEPGDVSDTAGRVCELFANLGEWQREYGVAAIDTYCISMTDEPSHVLEVLFLADQAGVVSLPEHCGIDVVPLLETERALKGARRIMGDLFENEAYAAALEARNGVQEIMLGYSDSNKENGPLAAGWDLHKNQRRLADICDDHDVTMRLFHGRGGSISRGGGPMNEAMLALPSETVTGQIKFTEQGEAIAEKYANPRIAERNLEQMLDAQIRARYRSIREHGESVPEEWTDAMETMAEAARSEYRDLLNTEGFVPYFEQATPITVIEDLNLGSRPASRSGERTVEDLRAIPWVFSWTQSRCILPGWYSLASGMEAYLDGGGDEETLKEMYEGWPFFRTTLDNAALSLARTEMEIAEEYAALAPEELRERFFPRIRDEYETAVERVLSVSGRRRLLKREWLGESLRRRNPYVDPLNLLQTHLLGQTHRTPEEERTLRLTVKGIAAGMKNTG</sequence>
<dbReference type="PRINTS" id="PR00150">
    <property type="entry name" value="PEPCARBXLASE"/>
</dbReference>
<evidence type="ECO:0000256" key="2">
    <source>
        <dbReference type="ARBA" id="ARBA00012305"/>
    </source>
</evidence>
<keyword evidence="8" id="KW-1185">Reference proteome</keyword>
<keyword evidence="4 7" id="KW-0456">Lyase</keyword>